<evidence type="ECO:0000313" key="12">
    <source>
        <dbReference type="Proteomes" id="UP001431783"/>
    </source>
</evidence>
<evidence type="ECO:0000256" key="1">
    <source>
        <dbReference type="ARBA" id="ARBA00004651"/>
    </source>
</evidence>
<dbReference type="PRINTS" id="PR00171">
    <property type="entry name" value="SUGRTRNSPORT"/>
</dbReference>
<keyword evidence="5 9" id="KW-0812">Transmembrane</keyword>
<dbReference type="PROSITE" id="PS00217">
    <property type="entry name" value="SUGAR_TRANSPORT_2"/>
    <property type="match status" value="1"/>
</dbReference>
<feature type="transmembrane region" description="Helical" evidence="9">
    <location>
        <begin position="314"/>
        <end position="334"/>
    </location>
</feature>
<comment type="caution">
    <text evidence="11">The sequence shown here is derived from an EMBL/GenBank/DDBJ whole genome shotgun (WGS) entry which is preliminary data.</text>
</comment>
<dbReference type="InterPro" id="IPR020846">
    <property type="entry name" value="MFS_dom"/>
</dbReference>
<feature type="domain" description="Major facilitator superfamily (MFS) profile" evidence="10">
    <location>
        <begin position="11"/>
        <end position="439"/>
    </location>
</feature>
<dbReference type="PANTHER" id="PTHR48021:SF46">
    <property type="entry name" value="MAJOR FACILITATOR SUPERFAMILY (MFS) PROFILE DOMAIN-CONTAINING PROTEIN"/>
    <property type="match status" value="1"/>
</dbReference>
<feature type="transmembrane region" description="Helical" evidence="9">
    <location>
        <begin position="282"/>
        <end position="302"/>
    </location>
</feature>
<evidence type="ECO:0000313" key="11">
    <source>
        <dbReference type="EMBL" id="KAK9888745.1"/>
    </source>
</evidence>
<feature type="transmembrane region" description="Helical" evidence="9">
    <location>
        <begin position="254"/>
        <end position="276"/>
    </location>
</feature>
<keyword evidence="6 9" id="KW-1133">Transmembrane helix</keyword>
<dbReference type="Gene3D" id="1.20.1250.20">
    <property type="entry name" value="MFS general substrate transporter like domains"/>
    <property type="match status" value="1"/>
</dbReference>
<keyword evidence="4" id="KW-0762">Sugar transport</keyword>
<dbReference type="InterPro" id="IPR003663">
    <property type="entry name" value="Sugar/inositol_transpt"/>
</dbReference>
<accession>A0AAW1V273</accession>
<sequence>MTMPEILQYSAVFFCSLNIITAGLEYGWAAAFLPRLQDVNDVNKLVSLTDSEGSWAAIGILLGSLISFPITGVIVNILGRKTMIQLSFFPYLTSWIAIACTQSPAILIWSRFIGGLSDGICFKAVPIYIGEISNKKVRGMLQSSIPICVITGVITINIMQLFLSFSDAALACIMLPSVSFIGMYFMPESPYYLLKINRKDEAKTNLIRLRGTKDVEDEIARIDEIIEKQSREKKITLKDIFSVSSNRRAMFIALLLRVAQQLSGISALIFYISIIYKESGALFSVHIFTIIFFGIQYVMIISGNTTVDWAGRRVILLCSLFGTALALFVEAVYLQCLQQNTDLSKWSIISTIALIMFVISYNFGLQNVPCLIVKELFPLNVRKMGICLSDICFFILASIVSKYFEFVNTNIGGYVAFYSFGICCMVNFFLVYIFVPETKNLTSLEIQTLLQTGNKFKKPLEEI</sequence>
<feature type="transmembrane region" description="Helical" evidence="9">
    <location>
        <begin position="144"/>
        <end position="162"/>
    </location>
</feature>
<name>A0AAW1V273_9CUCU</name>
<evidence type="ECO:0000256" key="6">
    <source>
        <dbReference type="ARBA" id="ARBA00022989"/>
    </source>
</evidence>
<evidence type="ECO:0000256" key="4">
    <source>
        <dbReference type="ARBA" id="ARBA00022597"/>
    </source>
</evidence>
<keyword evidence="7 9" id="KW-0472">Membrane</keyword>
<dbReference type="InterPro" id="IPR036259">
    <property type="entry name" value="MFS_trans_sf"/>
</dbReference>
<keyword evidence="3" id="KW-1003">Cell membrane</keyword>
<dbReference type="EMBL" id="JARQZJ010000121">
    <property type="protein sequence ID" value="KAK9888745.1"/>
    <property type="molecule type" value="Genomic_DNA"/>
</dbReference>
<dbReference type="PROSITE" id="PS50850">
    <property type="entry name" value="MFS"/>
    <property type="match status" value="1"/>
</dbReference>
<dbReference type="InterPro" id="IPR005829">
    <property type="entry name" value="Sugar_transporter_CS"/>
</dbReference>
<dbReference type="Proteomes" id="UP001431783">
    <property type="component" value="Unassembled WGS sequence"/>
</dbReference>
<dbReference type="InterPro" id="IPR005828">
    <property type="entry name" value="MFS_sugar_transport-like"/>
</dbReference>
<dbReference type="Pfam" id="PF00083">
    <property type="entry name" value="Sugar_tr"/>
    <property type="match status" value="1"/>
</dbReference>
<keyword evidence="12" id="KW-1185">Reference proteome</keyword>
<feature type="transmembrane region" description="Helical" evidence="9">
    <location>
        <begin position="12"/>
        <end position="33"/>
    </location>
</feature>
<evidence type="ECO:0000256" key="5">
    <source>
        <dbReference type="ARBA" id="ARBA00022692"/>
    </source>
</evidence>
<dbReference type="GO" id="GO:0005886">
    <property type="term" value="C:plasma membrane"/>
    <property type="evidence" value="ECO:0007669"/>
    <property type="project" value="UniProtKB-SubCell"/>
</dbReference>
<keyword evidence="2" id="KW-0813">Transport</keyword>
<proteinExistence type="predicted"/>
<reference evidence="11 12" key="1">
    <citation type="submission" date="2023-03" db="EMBL/GenBank/DDBJ databases">
        <title>Genome insight into feeding habits of ladybird beetles.</title>
        <authorList>
            <person name="Li H.-S."/>
            <person name="Huang Y.-H."/>
            <person name="Pang H."/>
        </authorList>
    </citation>
    <scope>NUCLEOTIDE SEQUENCE [LARGE SCALE GENOMIC DNA]</scope>
    <source>
        <strain evidence="11">SYSU_2023b</strain>
        <tissue evidence="11">Whole body</tissue>
    </source>
</reference>
<evidence type="ECO:0000256" key="2">
    <source>
        <dbReference type="ARBA" id="ARBA00022448"/>
    </source>
</evidence>
<feature type="transmembrane region" description="Helical" evidence="9">
    <location>
        <begin position="386"/>
        <end position="404"/>
    </location>
</feature>
<evidence type="ECO:0000256" key="8">
    <source>
        <dbReference type="ARBA" id="ARBA00023180"/>
    </source>
</evidence>
<feature type="transmembrane region" description="Helical" evidence="9">
    <location>
        <begin position="346"/>
        <end position="365"/>
    </location>
</feature>
<dbReference type="GO" id="GO:0022857">
    <property type="term" value="F:transmembrane transporter activity"/>
    <property type="evidence" value="ECO:0007669"/>
    <property type="project" value="InterPro"/>
</dbReference>
<dbReference type="FunFam" id="1.20.1250.20:FF:000218">
    <property type="entry name" value="facilitated trehalose transporter Tret1"/>
    <property type="match status" value="1"/>
</dbReference>
<evidence type="ECO:0000259" key="10">
    <source>
        <dbReference type="PROSITE" id="PS50850"/>
    </source>
</evidence>
<evidence type="ECO:0000256" key="9">
    <source>
        <dbReference type="SAM" id="Phobius"/>
    </source>
</evidence>
<evidence type="ECO:0000256" key="3">
    <source>
        <dbReference type="ARBA" id="ARBA00022475"/>
    </source>
</evidence>
<keyword evidence="8" id="KW-0325">Glycoprotein</keyword>
<dbReference type="AlphaFoldDB" id="A0AAW1V273"/>
<comment type="subcellular location">
    <subcellularLocation>
        <location evidence="1">Cell membrane</location>
        <topology evidence="1">Multi-pass membrane protein</topology>
    </subcellularLocation>
</comment>
<evidence type="ECO:0000256" key="7">
    <source>
        <dbReference type="ARBA" id="ARBA00023136"/>
    </source>
</evidence>
<dbReference type="PANTHER" id="PTHR48021">
    <property type="match status" value="1"/>
</dbReference>
<dbReference type="SUPFAM" id="SSF103473">
    <property type="entry name" value="MFS general substrate transporter"/>
    <property type="match status" value="1"/>
</dbReference>
<feature type="transmembrane region" description="Helical" evidence="9">
    <location>
        <begin position="53"/>
        <end position="78"/>
    </location>
</feature>
<dbReference type="InterPro" id="IPR050549">
    <property type="entry name" value="MFS_Trehalose_Transporter"/>
</dbReference>
<gene>
    <name evidence="11" type="ORF">WA026_000972</name>
</gene>
<organism evidence="11 12">
    <name type="scientific">Henosepilachna vigintioctopunctata</name>
    <dbReference type="NCBI Taxonomy" id="420089"/>
    <lineage>
        <taxon>Eukaryota</taxon>
        <taxon>Metazoa</taxon>
        <taxon>Ecdysozoa</taxon>
        <taxon>Arthropoda</taxon>
        <taxon>Hexapoda</taxon>
        <taxon>Insecta</taxon>
        <taxon>Pterygota</taxon>
        <taxon>Neoptera</taxon>
        <taxon>Endopterygota</taxon>
        <taxon>Coleoptera</taxon>
        <taxon>Polyphaga</taxon>
        <taxon>Cucujiformia</taxon>
        <taxon>Coccinelloidea</taxon>
        <taxon>Coccinellidae</taxon>
        <taxon>Epilachninae</taxon>
        <taxon>Epilachnini</taxon>
        <taxon>Henosepilachna</taxon>
    </lineage>
</organism>
<feature type="transmembrane region" description="Helical" evidence="9">
    <location>
        <begin position="416"/>
        <end position="435"/>
    </location>
</feature>
<protein>
    <recommendedName>
        <fullName evidence="10">Major facilitator superfamily (MFS) profile domain-containing protein</fullName>
    </recommendedName>
</protein>